<comment type="caution">
    <text evidence="3">The sequence shown here is derived from an EMBL/GenBank/DDBJ whole genome shotgun (WGS) entry which is preliminary data.</text>
</comment>
<dbReference type="InterPro" id="IPR020476">
    <property type="entry name" value="Nudix_hydrolase"/>
</dbReference>
<dbReference type="PROSITE" id="PS00893">
    <property type="entry name" value="NUDIX_BOX"/>
    <property type="match status" value="1"/>
</dbReference>
<protein>
    <submittedName>
        <fullName evidence="3">NUDIX hydrolase</fullName>
    </submittedName>
</protein>
<accession>A0A497EUW3</accession>
<keyword evidence="1 3" id="KW-0378">Hydrolase</keyword>
<feature type="non-terminal residue" evidence="3">
    <location>
        <position position="1"/>
    </location>
</feature>
<reference evidence="3 4" key="1">
    <citation type="submission" date="2018-06" db="EMBL/GenBank/DDBJ databases">
        <title>Extensive metabolic versatility and redundancy in microbially diverse, dynamic hydrothermal sediments.</title>
        <authorList>
            <person name="Dombrowski N."/>
            <person name="Teske A."/>
            <person name="Baker B.J."/>
        </authorList>
    </citation>
    <scope>NUCLEOTIDE SEQUENCE [LARGE SCALE GENOMIC DNA]</scope>
    <source>
        <strain evidence="3">B30_G17</strain>
    </source>
</reference>
<dbReference type="InterPro" id="IPR015797">
    <property type="entry name" value="NUDIX_hydrolase-like_dom_sf"/>
</dbReference>
<dbReference type="EMBL" id="QMQY01000016">
    <property type="protein sequence ID" value="RLE51183.1"/>
    <property type="molecule type" value="Genomic_DNA"/>
</dbReference>
<dbReference type="PANTHER" id="PTHR43736:SF1">
    <property type="entry name" value="DIHYDRONEOPTERIN TRIPHOSPHATE DIPHOSPHATASE"/>
    <property type="match status" value="1"/>
</dbReference>
<organism evidence="3 4">
    <name type="scientific">Thermoproteota archaeon</name>
    <dbReference type="NCBI Taxonomy" id="2056631"/>
    <lineage>
        <taxon>Archaea</taxon>
        <taxon>Thermoproteota</taxon>
    </lineage>
</organism>
<dbReference type="InterPro" id="IPR020084">
    <property type="entry name" value="NUDIX_hydrolase_CS"/>
</dbReference>
<evidence type="ECO:0000259" key="2">
    <source>
        <dbReference type="PROSITE" id="PS51462"/>
    </source>
</evidence>
<name>A0A497EUW3_9CREN</name>
<dbReference type="SUPFAM" id="SSF55811">
    <property type="entry name" value="Nudix"/>
    <property type="match status" value="1"/>
</dbReference>
<dbReference type="Gene3D" id="3.90.79.10">
    <property type="entry name" value="Nucleoside Triphosphate Pyrophosphohydrolase"/>
    <property type="match status" value="1"/>
</dbReference>
<dbReference type="CDD" id="cd04673">
    <property type="entry name" value="NUDIX_ADPRase"/>
    <property type="match status" value="1"/>
</dbReference>
<dbReference type="PROSITE" id="PS51462">
    <property type="entry name" value="NUDIX"/>
    <property type="match status" value="1"/>
</dbReference>
<dbReference type="Proteomes" id="UP000281962">
    <property type="component" value="Unassembled WGS sequence"/>
</dbReference>
<dbReference type="PANTHER" id="PTHR43736">
    <property type="entry name" value="ADP-RIBOSE PYROPHOSPHATASE"/>
    <property type="match status" value="1"/>
</dbReference>
<evidence type="ECO:0000313" key="3">
    <source>
        <dbReference type="EMBL" id="RLE51183.1"/>
    </source>
</evidence>
<dbReference type="PRINTS" id="PR00502">
    <property type="entry name" value="NUDIXFAMILY"/>
</dbReference>
<dbReference type="GO" id="GO:0016787">
    <property type="term" value="F:hydrolase activity"/>
    <property type="evidence" value="ECO:0007669"/>
    <property type="project" value="UniProtKB-KW"/>
</dbReference>
<dbReference type="Pfam" id="PF00293">
    <property type="entry name" value="NUDIX"/>
    <property type="match status" value="1"/>
</dbReference>
<proteinExistence type="predicted"/>
<dbReference type="InterPro" id="IPR000086">
    <property type="entry name" value="NUDIX_hydrolase_dom"/>
</dbReference>
<sequence length="121" mass="13836">LLVKRAQPPGKDLWAIPGGIVKLGETLRNAVKREIKEETGLEIKVGDILKIFEVIDKDENNKIRYHYIIIDFEARVIGGKLHPSSDALNAKWFSSVELKKIKMTRTTRKLLNKLMEEGKIK</sequence>
<gene>
    <name evidence="3" type="ORF">DRJ21_00700</name>
</gene>
<evidence type="ECO:0000256" key="1">
    <source>
        <dbReference type="ARBA" id="ARBA00022801"/>
    </source>
</evidence>
<dbReference type="AlphaFoldDB" id="A0A497EUW3"/>
<feature type="domain" description="Nudix hydrolase" evidence="2">
    <location>
        <begin position="1"/>
        <end position="117"/>
    </location>
</feature>
<evidence type="ECO:0000313" key="4">
    <source>
        <dbReference type="Proteomes" id="UP000281962"/>
    </source>
</evidence>